<reference evidence="1 2" key="1">
    <citation type="submission" date="2023-11" db="EMBL/GenBank/DDBJ databases">
        <title>Coraliomargarita sp. nov., isolated from marine algae.</title>
        <authorList>
            <person name="Lee J.K."/>
            <person name="Baek J.H."/>
            <person name="Kim J.M."/>
            <person name="Choi D.G."/>
            <person name="Jeon C.O."/>
        </authorList>
    </citation>
    <scope>NUCLEOTIDE SEQUENCE [LARGE SCALE GENOMIC DNA]</scope>
    <source>
        <strain evidence="1 2">J2-16</strain>
    </source>
</reference>
<evidence type="ECO:0000313" key="1">
    <source>
        <dbReference type="EMBL" id="WPJ94212.1"/>
    </source>
</evidence>
<accession>A0ABZ0RF82</accession>
<keyword evidence="2" id="KW-1185">Reference proteome</keyword>
<gene>
    <name evidence="1" type="ORF">SH580_12285</name>
</gene>
<name>A0ABZ0RF82_9BACT</name>
<evidence type="ECO:0000313" key="2">
    <source>
        <dbReference type="Proteomes" id="UP001324993"/>
    </source>
</evidence>
<proteinExistence type="predicted"/>
<dbReference type="EMBL" id="CP138858">
    <property type="protein sequence ID" value="WPJ94212.1"/>
    <property type="molecule type" value="Genomic_DNA"/>
</dbReference>
<protein>
    <submittedName>
        <fullName evidence="1">Uncharacterized protein</fullName>
    </submittedName>
</protein>
<organism evidence="1 2">
    <name type="scientific">Coraliomargarita algicola</name>
    <dbReference type="NCBI Taxonomy" id="3092156"/>
    <lineage>
        <taxon>Bacteria</taxon>
        <taxon>Pseudomonadati</taxon>
        <taxon>Verrucomicrobiota</taxon>
        <taxon>Opitutia</taxon>
        <taxon>Puniceicoccales</taxon>
        <taxon>Coraliomargaritaceae</taxon>
        <taxon>Coraliomargarita</taxon>
    </lineage>
</organism>
<sequence>MCKSLDNYTKADWLAANTHGGLSHDTNIYRIFRVDFLLADLNSGKNTLVNPCYETQGDDLENPLKDATFEVDGTQHQLFRSMMAEY</sequence>
<dbReference type="Proteomes" id="UP001324993">
    <property type="component" value="Chromosome"/>
</dbReference>
<dbReference type="RefSeq" id="WP_319831156.1">
    <property type="nucleotide sequence ID" value="NZ_CP138858.1"/>
</dbReference>